<dbReference type="Gene3D" id="2.40.400.10">
    <property type="entry name" value="Acetoacetate decarboxylase-like"/>
    <property type="match status" value="1"/>
</dbReference>
<name>A0A9P7S4P4_9AGAR</name>
<evidence type="ECO:0000313" key="1">
    <source>
        <dbReference type="EMBL" id="KAG7095409.1"/>
    </source>
</evidence>
<comment type="caution">
    <text evidence="1">The sequence shown here is derived from an EMBL/GenBank/DDBJ whole genome shotgun (WGS) entry which is preliminary data.</text>
</comment>
<dbReference type="EMBL" id="CM032183">
    <property type="protein sequence ID" value="KAG7095409.1"/>
    <property type="molecule type" value="Genomic_DNA"/>
</dbReference>
<dbReference type="AlphaFoldDB" id="A0A9P7S4P4"/>
<dbReference type="PANTHER" id="PTHR40518:SF1">
    <property type="entry name" value="ACETOACETATE DECARBOXYLASE"/>
    <property type="match status" value="1"/>
</dbReference>
<proteinExistence type="predicted"/>
<gene>
    <name evidence="1" type="ORF">E1B28_006159</name>
</gene>
<dbReference type="KEGG" id="more:E1B28_006159"/>
<dbReference type="Proteomes" id="UP001049176">
    <property type="component" value="Chromosome 3"/>
</dbReference>
<dbReference type="InterPro" id="IPR023375">
    <property type="entry name" value="ADC_dom_sf"/>
</dbReference>
<dbReference type="SUPFAM" id="SSF160104">
    <property type="entry name" value="Acetoacetate decarboxylase-like"/>
    <property type="match status" value="1"/>
</dbReference>
<dbReference type="GeneID" id="66075235"/>
<evidence type="ECO:0008006" key="3">
    <source>
        <dbReference type="Google" id="ProtNLM"/>
    </source>
</evidence>
<organism evidence="1 2">
    <name type="scientific">Marasmius oreades</name>
    <name type="common">fairy-ring Marasmius</name>
    <dbReference type="NCBI Taxonomy" id="181124"/>
    <lineage>
        <taxon>Eukaryota</taxon>
        <taxon>Fungi</taxon>
        <taxon>Dikarya</taxon>
        <taxon>Basidiomycota</taxon>
        <taxon>Agaricomycotina</taxon>
        <taxon>Agaricomycetes</taxon>
        <taxon>Agaricomycetidae</taxon>
        <taxon>Agaricales</taxon>
        <taxon>Marasmiineae</taxon>
        <taxon>Marasmiaceae</taxon>
        <taxon>Marasmius</taxon>
    </lineage>
</organism>
<keyword evidence="2" id="KW-1185">Reference proteome</keyword>
<dbReference type="RefSeq" id="XP_043011879.1">
    <property type="nucleotide sequence ID" value="XM_043150789.1"/>
</dbReference>
<reference evidence="1" key="1">
    <citation type="journal article" date="2021" name="Genome Biol. Evol.">
        <title>The assembled and annotated genome of the fairy-ring fungus Marasmius oreades.</title>
        <authorList>
            <person name="Hiltunen M."/>
            <person name="Ament-Velasquez S.L."/>
            <person name="Johannesson H."/>
        </authorList>
    </citation>
    <scope>NUCLEOTIDE SEQUENCE</scope>
    <source>
        <strain evidence="1">03SP1</strain>
    </source>
</reference>
<dbReference type="OrthoDB" id="9970474at2759"/>
<sequence>MTDHSVDVGLSVAPAPWKLRGRWWVFLLSPLPKDVSFPAGWTTEWQADALARDEFVGGPGVIMVVQYDESPVGPYDELIYVPGRFKHKDGSVAFRITRIYVSTKDSTENGRRNWNIPKQVAKFEYTRDPSSPYSWSLSVFPVPEDPSEDSTPFFSATVRPIPLVTNVLHVPCNTKIIPGNLFSLTQPPLPKGPLAEEIESGVEITEGPQLNKKAKYAKLSPEVKCKMFLVNMTPELGNGTAVGDGVMFPAVKPWSIAAGVEGFDLTFPVSEWVEL</sequence>
<evidence type="ECO:0000313" key="2">
    <source>
        <dbReference type="Proteomes" id="UP001049176"/>
    </source>
</evidence>
<dbReference type="PANTHER" id="PTHR40518">
    <property type="entry name" value="ACETOACETATE DECARBOXYLASE"/>
    <property type="match status" value="1"/>
</dbReference>
<protein>
    <recommendedName>
        <fullName evidence="3">Acetoacetate decarboxylase</fullName>
    </recommendedName>
</protein>
<accession>A0A9P7S4P4</accession>